<dbReference type="Proteomes" id="UP001642483">
    <property type="component" value="Unassembled WGS sequence"/>
</dbReference>
<dbReference type="Pfam" id="PF00046">
    <property type="entry name" value="Homeodomain"/>
    <property type="match status" value="1"/>
</dbReference>
<dbReference type="Gene3D" id="1.10.10.60">
    <property type="entry name" value="Homeodomain-like"/>
    <property type="match status" value="1"/>
</dbReference>
<feature type="region of interest" description="Disordered" evidence="7">
    <location>
        <begin position="315"/>
        <end position="427"/>
    </location>
</feature>
<feature type="domain" description="Homeobox" evidence="8">
    <location>
        <begin position="257"/>
        <end position="317"/>
    </location>
</feature>
<feature type="region of interest" description="Disordered" evidence="7">
    <location>
        <begin position="1"/>
        <end position="24"/>
    </location>
</feature>
<feature type="compositionally biased region" description="Low complexity" evidence="7">
    <location>
        <begin position="403"/>
        <end position="413"/>
    </location>
</feature>
<reference evidence="9 10" key="1">
    <citation type="submission" date="2024-02" db="EMBL/GenBank/DDBJ databases">
        <authorList>
            <person name="Daric V."/>
            <person name="Darras S."/>
        </authorList>
    </citation>
    <scope>NUCLEOTIDE SEQUENCE [LARGE SCALE GENOMIC DNA]</scope>
</reference>
<protein>
    <recommendedName>
        <fullName evidence="8">Homeobox domain-containing protein</fullName>
    </recommendedName>
</protein>
<keyword evidence="2 5" id="KW-0238">DNA-binding</keyword>
<evidence type="ECO:0000256" key="6">
    <source>
        <dbReference type="RuleBase" id="RU000682"/>
    </source>
</evidence>
<dbReference type="InterPro" id="IPR017970">
    <property type="entry name" value="Homeobox_CS"/>
</dbReference>
<dbReference type="EMBL" id="CAWYQH010000103">
    <property type="protein sequence ID" value="CAK8687023.1"/>
    <property type="molecule type" value="Genomic_DNA"/>
</dbReference>
<keyword evidence="10" id="KW-1185">Reference proteome</keyword>
<feature type="compositionally biased region" description="Basic and acidic residues" evidence="7">
    <location>
        <begin position="363"/>
        <end position="378"/>
    </location>
</feature>
<name>A0ABP0G5D6_CLALP</name>
<evidence type="ECO:0000256" key="4">
    <source>
        <dbReference type="ARBA" id="ARBA00023242"/>
    </source>
</evidence>
<dbReference type="InterPro" id="IPR001356">
    <property type="entry name" value="HD"/>
</dbReference>
<dbReference type="SUPFAM" id="SSF46689">
    <property type="entry name" value="Homeodomain-like"/>
    <property type="match status" value="1"/>
</dbReference>
<feature type="region of interest" description="Disordered" evidence="7">
    <location>
        <begin position="44"/>
        <end position="64"/>
    </location>
</feature>
<comment type="subcellular location">
    <subcellularLocation>
        <location evidence="1 5 6">Nucleus</location>
    </subcellularLocation>
</comment>
<feature type="DNA-binding region" description="Homeobox" evidence="5">
    <location>
        <begin position="259"/>
        <end position="318"/>
    </location>
</feature>
<dbReference type="PROSITE" id="PS50071">
    <property type="entry name" value="HOMEOBOX_2"/>
    <property type="match status" value="1"/>
</dbReference>
<dbReference type="InterPro" id="IPR020479">
    <property type="entry name" value="HD_metazoa"/>
</dbReference>
<evidence type="ECO:0000313" key="10">
    <source>
        <dbReference type="Proteomes" id="UP001642483"/>
    </source>
</evidence>
<accession>A0ABP0G5D6</accession>
<dbReference type="CDD" id="cd00086">
    <property type="entry name" value="homeodomain"/>
    <property type="match status" value="1"/>
</dbReference>
<evidence type="ECO:0000256" key="3">
    <source>
        <dbReference type="ARBA" id="ARBA00023155"/>
    </source>
</evidence>
<dbReference type="InterPro" id="IPR009057">
    <property type="entry name" value="Homeodomain-like_sf"/>
</dbReference>
<evidence type="ECO:0000256" key="2">
    <source>
        <dbReference type="ARBA" id="ARBA00023125"/>
    </source>
</evidence>
<evidence type="ECO:0000313" key="9">
    <source>
        <dbReference type="EMBL" id="CAK8687023.1"/>
    </source>
</evidence>
<feature type="compositionally biased region" description="Polar residues" evidence="7">
    <location>
        <begin position="379"/>
        <end position="393"/>
    </location>
</feature>
<dbReference type="PRINTS" id="PR00024">
    <property type="entry name" value="HOMEOBOX"/>
</dbReference>
<sequence length="534" mass="58154">MMQFENPIQANYSAPGTGMTSTPSYVNHQPTPFYIDNILAPTPTASEETDASATPGAANGLSNEQDHNGLVALASASPNGHMNSMMQHQQDLLVPQNGPCLQDSVPPNDINGLRPGNSPYIPNHSAADSTGANVYLNPTSPNLPPGSSPPRHNITRPIVPTPIQAVPPPHHSGMLNYPGPGAFSRPSTIYDSPSGIQAAYNPAPLQYNPGHYATLPPPHAPRMDPYSYPSWIVDRPTSFNKVGRPVLWGSFVHRSMHRRKGGQVRFSNDQTAELEKKFDGQKYLSPPERKKLAKTLQLSERQVKTWFQNRRAKWRRLKQDGGEGDKDGENADQSKDEKRRKKEETDEDNVSADDEASSSPLRSSEKAEKDGNADEGSTKDSVGSCNNGQNDFSMQKPAPQSDPYSPNNPSSYNGLPGSAHESESSLVLGPQVQSAAYHGPNNSYPKVHPMSSLGQHYYANQMPLMPQPYHPAPYQPSQEYHSSILSPHLSQPLSSSMSAPTQYEPYATSHINPAIGHHPILSSSNCLAVENGQQ</sequence>
<comment type="caution">
    <text evidence="9">The sequence shown here is derived from an EMBL/GenBank/DDBJ whole genome shotgun (WGS) entry which is preliminary data.</text>
</comment>
<evidence type="ECO:0000256" key="7">
    <source>
        <dbReference type="SAM" id="MobiDB-lite"/>
    </source>
</evidence>
<evidence type="ECO:0000259" key="8">
    <source>
        <dbReference type="PROSITE" id="PS50071"/>
    </source>
</evidence>
<keyword evidence="3 5" id="KW-0371">Homeobox</keyword>
<keyword evidence="4 5" id="KW-0539">Nucleus</keyword>
<evidence type="ECO:0000256" key="1">
    <source>
        <dbReference type="ARBA" id="ARBA00004123"/>
    </source>
</evidence>
<evidence type="ECO:0000256" key="5">
    <source>
        <dbReference type="PROSITE-ProRule" id="PRU00108"/>
    </source>
</evidence>
<dbReference type="SMART" id="SM00389">
    <property type="entry name" value="HOX"/>
    <property type="match status" value="1"/>
</dbReference>
<feature type="compositionally biased region" description="Acidic residues" evidence="7">
    <location>
        <begin position="345"/>
        <end position="356"/>
    </location>
</feature>
<dbReference type="PANTHER" id="PTHR24324">
    <property type="entry name" value="HOMEOBOX PROTEIN HHEX"/>
    <property type="match status" value="1"/>
</dbReference>
<dbReference type="PROSITE" id="PS00027">
    <property type="entry name" value="HOMEOBOX_1"/>
    <property type="match status" value="1"/>
</dbReference>
<feature type="compositionally biased region" description="Basic and acidic residues" evidence="7">
    <location>
        <begin position="317"/>
        <end position="337"/>
    </location>
</feature>
<dbReference type="PANTHER" id="PTHR24324:SF5">
    <property type="entry name" value="HEMATOPOIETICALLY-EXPRESSED HOMEOBOX PROTEIN HHEX"/>
    <property type="match status" value="1"/>
</dbReference>
<dbReference type="InterPro" id="IPR051000">
    <property type="entry name" value="Homeobox_DNA-bind_prot"/>
</dbReference>
<organism evidence="9 10">
    <name type="scientific">Clavelina lepadiformis</name>
    <name type="common">Light-bulb sea squirt</name>
    <name type="synonym">Ascidia lepadiformis</name>
    <dbReference type="NCBI Taxonomy" id="159417"/>
    <lineage>
        <taxon>Eukaryota</taxon>
        <taxon>Metazoa</taxon>
        <taxon>Chordata</taxon>
        <taxon>Tunicata</taxon>
        <taxon>Ascidiacea</taxon>
        <taxon>Aplousobranchia</taxon>
        <taxon>Clavelinidae</taxon>
        <taxon>Clavelina</taxon>
    </lineage>
</organism>
<gene>
    <name evidence="9" type="ORF">CVLEPA_LOCUS19053</name>
</gene>
<proteinExistence type="predicted"/>